<dbReference type="AlphaFoldDB" id="A0A7W7FUD9"/>
<dbReference type="Proteomes" id="UP000533598">
    <property type="component" value="Unassembled WGS sequence"/>
</dbReference>
<gene>
    <name evidence="2" type="ORF">HNR67_005324</name>
</gene>
<evidence type="ECO:0000313" key="2">
    <source>
        <dbReference type="EMBL" id="MBB4679206.1"/>
    </source>
</evidence>
<evidence type="ECO:0000259" key="1">
    <source>
        <dbReference type="Pfam" id="PF24693"/>
    </source>
</evidence>
<sequence length="108" mass="12060">MATPKNVHDCDLVETAADFVAYLALLAEDIEPQEQARHAAIAAGTYVAYLDDDPNDGWKNPTVSSFLDAWASWLATRSQLDPRWERHDTVAPSWRALAQQLSAARTYE</sequence>
<protein>
    <recommendedName>
        <fullName evidence="1">DUF7660 domain-containing protein</fullName>
    </recommendedName>
</protein>
<accession>A0A7W7FUD9</accession>
<reference evidence="2 3" key="1">
    <citation type="submission" date="2020-08" db="EMBL/GenBank/DDBJ databases">
        <title>Sequencing the genomes of 1000 actinobacteria strains.</title>
        <authorList>
            <person name="Klenk H.-P."/>
        </authorList>
    </citation>
    <scope>NUCLEOTIDE SEQUENCE [LARGE SCALE GENOMIC DNA]</scope>
    <source>
        <strain evidence="2 3">DSM 44230</strain>
    </source>
</reference>
<dbReference type="InterPro" id="IPR056077">
    <property type="entry name" value="DUF7660"/>
</dbReference>
<comment type="caution">
    <text evidence="2">The sequence shown here is derived from an EMBL/GenBank/DDBJ whole genome shotgun (WGS) entry which is preliminary data.</text>
</comment>
<dbReference type="EMBL" id="JACHMH010000001">
    <property type="protein sequence ID" value="MBB4679206.1"/>
    <property type="molecule type" value="Genomic_DNA"/>
</dbReference>
<dbReference type="Pfam" id="PF24693">
    <property type="entry name" value="DUF7660"/>
    <property type="match status" value="1"/>
</dbReference>
<keyword evidence="3" id="KW-1185">Reference proteome</keyword>
<proteinExistence type="predicted"/>
<name>A0A7W7FUD9_9PSEU</name>
<evidence type="ECO:0000313" key="3">
    <source>
        <dbReference type="Proteomes" id="UP000533598"/>
    </source>
</evidence>
<feature type="domain" description="DUF7660" evidence="1">
    <location>
        <begin position="16"/>
        <end position="108"/>
    </location>
</feature>
<organism evidence="2 3">
    <name type="scientific">Crossiella cryophila</name>
    <dbReference type="NCBI Taxonomy" id="43355"/>
    <lineage>
        <taxon>Bacteria</taxon>
        <taxon>Bacillati</taxon>
        <taxon>Actinomycetota</taxon>
        <taxon>Actinomycetes</taxon>
        <taxon>Pseudonocardiales</taxon>
        <taxon>Pseudonocardiaceae</taxon>
        <taxon>Crossiella</taxon>
    </lineage>
</organism>
<dbReference type="RefSeq" id="WP_185004980.1">
    <property type="nucleotide sequence ID" value="NZ_BAAAUI010000025.1"/>
</dbReference>